<protein>
    <submittedName>
        <fullName evidence="1">Uncharacterized protein</fullName>
    </submittedName>
</protein>
<sequence>MNLEQLTRMVASRARHRILKTRLDIMYQQPQRLNLTYMSRNGKIKRSKQLSKYREVNEKKIPRQQQKLIFDIG</sequence>
<evidence type="ECO:0000313" key="2">
    <source>
        <dbReference type="EMBL" id="CAK8696130.1"/>
    </source>
</evidence>
<reference evidence="1 4" key="1">
    <citation type="submission" date="2024-02" db="EMBL/GenBank/DDBJ databases">
        <authorList>
            <person name="Daric V."/>
            <person name="Darras S."/>
        </authorList>
    </citation>
    <scope>NUCLEOTIDE SEQUENCE [LARGE SCALE GENOMIC DNA]</scope>
</reference>
<accession>A0ABP0FDK4</accession>
<name>A0ABP0FDK4_CLALP</name>
<evidence type="ECO:0000313" key="4">
    <source>
        <dbReference type="Proteomes" id="UP001642483"/>
    </source>
</evidence>
<evidence type="ECO:0000313" key="1">
    <source>
        <dbReference type="EMBL" id="CAK8677772.1"/>
    </source>
</evidence>
<organism evidence="1 4">
    <name type="scientific">Clavelina lepadiformis</name>
    <name type="common">Light-bulb sea squirt</name>
    <name type="synonym">Ascidia lepadiformis</name>
    <dbReference type="NCBI Taxonomy" id="159417"/>
    <lineage>
        <taxon>Eukaryota</taxon>
        <taxon>Metazoa</taxon>
        <taxon>Chordata</taxon>
        <taxon>Tunicata</taxon>
        <taxon>Ascidiacea</taxon>
        <taxon>Aplousobranchia</taxon>
        <taxon>Clavelinidae</taxon>
        <taxon>Clavelina</taxon>
    </lineage>
</organism>
<dbReference type="Proteomes" id="UP001642483">
    <property type="component" value="Unassembled WGS sequence"/>
</dbReference>
<comment type="caution">
    <text evidence="1">The sequence shown here is derived from an EMBL/GenBank/DDBJ whole genome shotgun (WGS) entry which is preliminary data.</text>
</comment>
<dbReference type="EMBL" id="CAWYQH010000174">
    <property type="protein sequence ID" value="CAK8697961.1"/>
    <property type="molecule type" value="Genomic_DNA"/>
</dbReference>
<gene>
    <name evidence="2" type="ORF">CVLEPA_LOCUS29314</name>
    <name evidence="3" type="ORF">CVLEPA_LOCUS31438</name>
    <name evidence="1" type="ORF">CVLEPA_LOCUS7768</name>
</gene>
<dbReference type="EMBL" id="CAWYQH010000046">
    <property type="protein sequence ID" value="CAK8677772.1"/>
    <property type="molecule type" value="Genomic_DNA"/>
</dbReference>
<keyword evidence="4" id="KW-1185">Reference proteome</keyword>
<evidence type="ECO:0000313" key="3">
    <source>
        <dbReference type="EMBL" id="CAK8697961.1"/>
    </source>
</evidence>
<proteinExistence type="predicted"/>
<dbReference type="EMBL" id="CAWYQH010000152">
    <property type="protein sequence ID" value="CAK8696130.1"/>
    <property type="molecule type" value="Genomic_DNA"/>
</dbReference>